<evidence type="ECO:0000313" key="5">
    <source>
        <dbReference type="Proteomes" id="UP000008553"/>
    </source>
</evidence>
<keyword evidence="5" id="KW-1185">Reference proteome</keyword>
<dbReference type="Proteomes" id="UP000008553">
    <property type="component" value="Unassembled WGS sequence"/>
</dbReference>
<keyword evidence="2" id="KW-0677">Repeat</keyword>
<dbReference type="Pfam" id="PF12799">
    <property type="entry name" value="LRR_4"/>
    <property type="match status" value="1"/>
</dbReference>
<organism evidence="4 5">
    <name type="scientific">Plasmodium yoelii yoelii</name>
    <dbReference type="NCBI Taxonomy" id="73239"/>
    <lineage>
        <taxon>Eukaryota</taxon>
        <taxon>Sar</taxon>
        <taxon>Alveolata</taxon>
        <taxon>Apicomplexa</taxon>
        <taxon>Aconoidasida</taxon>
        <taxon>Haemosporida</taxon>
        <taxon>Plasmodiidae</taxon>
        <taxon>Plasmodium</taxon>
        <taxon>Plasmodium (Vinckeia)</taxon>
    </lineage>
</organism>
<dbReference type="PaxDb" id="73239-Q7RC22"/>
<comment type="caution">
    <text evidence="4">The sequence shown here is derived from an EMBL/GenBank/DDBJ whole genome shotgun (WGS) entry which is preliminary data.</text>
</comment>
<sequence length="132" mass="15532">MENLETLDLRVNRIDNIDEFKYLKNLNNLKELYLSGNRKIKEHFITIKDILNQVKYFDTRIMKDQENVKHEIEEKVEKNLTPKNVTPKNEANKKSTLTTPAKNNTTKLFKKVAIKNKADQKNDFVLIGKKIT</sequence>
<accession>Q7RC22</accession>
<evidence type="ECO:0000256" key="3">
    <source>
        <dbReference type="SAM" id="MobiDB-lite"/>
    </source>
</evidence>
<dbReference type="AlphaFoldDB" id="Q7RC22"/>
<protein>
    <submittedName>
        <fullName evidence="4">Uncharacterized protein</fullName>
    </submittedName>
</protein>
<feature type="compositionally biased region" description="Polar residues" evidence="3">
    <location>
        <begin position="81"/>
        <end position="102"/>
    </location>
</feature>
<reference evidence="4 5" key="1">
    <citation type="journal article" date="2002" name="Nature">
        <title>Genome sequence and comparative analysis of the model rodent malaria parasite Plasmodium yoelii yoelii.</title>
        <authorList>
            <person name="Carlton J.M."/>
            <person name="Angiuoli S.V."/>
            <person name="Suh B.B."/>
            <person name="Kooij T.W."/>
            <person name="Pertea M."/>
            <person name="Silva J.C."/>
            <person name="Ermolaeva M.D."/>
            <person name="Allen J.E."/>
            <person name="Selengut J.D."/>
            <person name="Koo H.L."/>
            <person name="Peterson J.D."/>
            <person name="Pop M."/>
            <person name="Kosack D.S."/>
            <person name="Shumway M.F."/>
            <person name="Bidwell S.L."/>
            <person name="Shallom S.J."/>
            <person name="van Aken S.E."/>
            <person name="Riedmuller S.B."/>
            <person name="Feldblyum T.V."/>
            <person name="Cho J.K."/>
            <person name="Quackenbush J."/>
            <person name="Sedegah M."/>
            <person name="Shoaibi A."/>
            <person name="Cummings L.M."/>
            <person name="Florens L."/>
            <person name="Yates J.R."/>
            <person name="Raine J.D."/>
            <person name="Sinden R.E."/>
            <person name="Harris M.A."/>
            <person name="Cunningham D.A."/>
            <person name="Preiser P.R."/>
            <person name="Bergman L.W."/>
            <person name="Vaidya A.B."/>
            <person name="van Lin L.H."/>
            <person name="Janse C.J."/>
            <person name="Waters A.P."/>
            <person name="Smith H.O."/>
            <person name="White O.R."/>
            <person name="Salzberg S.L."/>
            <person name="Venter J.C."/>
            <person name="Fraser C.M."/>
            <person name="Hoffman S.L."/>
            <person name="Gardner M.J."/>
            <person name="Carucci D.J."/>
        </authorList>
    </citation>
    <scope>NUCLEOTIDE SEQUENCE [LARGE SCALE GENOMIC DNA]</scope>
    <source>
        <strain evidence="4 5">17XNL</strain>
    </source>
</reference>
<proteinExistence type="predicted"/>
<name>Q7RC22_PLAYO</name>
<evidence type="ECO:0000256" key="2">
    <source>
        <dbReference type="ARBA" id="ARBA00022737"/>
    </source>
</evidence>
<dbReference type="EMBL" id="AABL01001962">
    <property type="protein sequence ID" value="EAA18089.1"/>
    <property type="molecule type" value="Genomic_DNA"/>
</dbReference>
<dbReference type="Gene3D" id="3.80.10.10">
    <property type="entry name" value="Ribonuclease Inhibitor"/>
    <property type="match status" value="1"/>
</dbReference>
<evidence type="ECO:0000256" key="1">
    <source>
        <dbReference type="ARBA" id="ARBA00022614"/>
    </source>
</evidence>
<dbReference type="InterPro" id="IPR001611">
    <property type="entry name" value="Leu-rich_rpt"/>
</dbReference>
<feature type="region of interest" description="Disordered" evidence="3">
    <location>
        <begin position="78"/>
        <end position="102"/>
    </location>
</feature>
<dbReference type="InParanoid" id="Q7RC22"/>
<dbReference type="PROSITE" id="PS51450">
    <property type="entry name" value="LRR"/>
    <property type="match status" value="1"/>
</dbReference>
<dbReference type="InterPro" id="IPR025875">
    <property type="entry name" value="Leu-rich_rpt_4"/>
</dbReference>
<evidence type="ECO:0000313" key="4">
    <source>
        <dbReference type="EMBL" id="EAA18089.1"/>
    </source>
</evidence>
<gene>
    <name evidence="4" type="ORF">PY05962</name>
</gene>
<keyword evidence="1" id="KW-0433">Leucine-rich repeat</keyword>
<dbReference type="STRING" id="73239.Q7RC22"/>
<dbReference type="InterPro" id="IPR032675">
    <property type="entry name" value="LRR_dom_sf"/>
</dbReference>
<dbReference type="SUPFAM" id="SSF52058">
    <property type="entry name" value="L domain-like"/>
    <property type="match status" value="1"/>
</dbReference>
<feature type="non-terminal residue" evidence="4">
    <location>
        <position position="132"/>
    </location>
</feature>